<organism evidence="3 4">
    <name type="scientific">Actinomadura gamaensis</name>
    <dbReference type="NCBI Taxonomy" id="1763541"/>
    <lineage>
        <taxon>Bacteria</taxon>
        <taxon>Bacillati</taxon>
        <taxon>Actinomycetota</taxon>
        <taxon>Actinomycetes</taxon>
        <taxon>Streptosporangiales</taxon>
        <taxon>Thermomonosporaceae</taxon>
        <taxon>Actinomadura</taxon>
    </lineage>
</organism>
<accession>A0ABV9TQ41</accession>
<dbReference type="InterPro" id="IPR032466">
    <property type="entry name" value="Metal_Hydrolase"/>
</dbReference>
<dbReference type="InterPro" id="IPR032465">
    <property type="entry name" value="ACMSD"/>
</dbReference>
<dbReference type="PANTHER" id="PTHR21240">
    <property type="entry name" value="2-AMINO-3-CARBOXYLMUCONATE-6-SEMIALDEHYDE DECARBOXYLASE"/>
    <property type="match status" value="1"/>
</dbReference>
<dbReference type="EMBL" id="JBHSIT010000001">
    <property type="protein sequence ID" value="MFC4905714.1"/>
    <property type="molecule type" value="Genomic_DNA"/>
</dbReference>
<gene>
    <name evidence="3" type="ORF">ACFPCY_00145</name>
</gene>
<dbReference type="SUPFAM" id="SSF51556">
    <property type="entry name" value="Metallo-dependent hydrolases"/>
    <property type="match status" value="1"/>
</dbReference>
<dbReference type="SUPFAM" id="SSF109998">
    <property type="entry name" value="Triger factor/SurA peptide-binding domain-like"/>
    <property type="match status" value="1"/>
</dbReference>
<dbReference type="InterPro" id="IPR027304">
    <property type="entry name" value="Trigger_fact/SurA_dom_sf"/>
</dbReference>
<feature type="domain" description="Amidohydrolase-related" evidence="2">
    <location>
        <begin position="78"/>
        <end position="378"/>
    </location>
</feature>
<reference evidence="4" key="1">
    <citation type="journal article" date="2019" name="Int. J. Syst. Evol. Microbiol.">
        <title>The Global Catalogue of Microorganisms (GCM) 10K type strain sequencing project: providing services to taxonomists for standard genome sequencing and annotation.</title>
        <authorList>
            <consortium name="The Broad Institute Genomics Platform"/>
            <consortium name="The Broad Institute Genome Sequencing Center for Infectious Disease"/>
            <person name="Wu L."/>
            <person name="Ma J."/>
        </authorList>
    </citation>
    <scope>NUCLEOTIDE SEQUENCE [LARGE SCALE GENOMIC DNA]</scope>
    <source>
        <strain evidence="4">KLKA75</strain>
    </source>
</reference>
<dbReference type="Proteomes" id="UP001595872">
    <property type="component" value="Unassembled WGS sequence"/>
</dbReference>
<dbReference type="RefSeq" id="WP_378251458.1">
    <property type="nucleotide sequence ID" value="NZ_JBHSIT010000001.1"/>
</dbReference>
<protein>
    <submittedName>
        <fullName evidence="3">Amidohydrolase family protein</fullName>
    </submittedName>
</protein>
<evidence type="ECO:0000313" key="4">
    <source>
        <dbReference type="Proteomes" id="UP001595872"/>
    </source>
</evidence>
<proteinExistence type="predicted"/>
<evidence type="ECO:0000256" key="1">
    <source>
        <dbReference type="ARBA" id="ARBA00023239"/>
    </source>
</evidence>
<sequence>MTTGTYTGDRIVHDADSHLMETPDWLVRYADAEVRDRLRPLDLHGLEPLAEQAVSADAPSGHVQDAPGRAVMAEKNWRAQGAFRPEERSRALDALGFRSQLVFSTYSHVALIDCPGGPGGVDFAPDVLYGAVRAHNRGMVDFCRDPRLLPVGWVALDDPERAVEACAEALAMGCAAIEVPTYPVGPRSLTHPALHPLYRMLEEAGRPLVFHVGGGGPLVHRVYANNGLADRDGAVGHDTTLAELTLVGMPAPVQMAIAALIFDGVFERFPGLRCGVIEQGATWAPGFQRWLDLAPSFAPRSHGERLSMAPSEYFRRQVKLTPFPFEDVGRLIGELGPDALMFGSDYPHDEGGEDPLGRVEASVASRSADERDRFYRGNFEVLMGHAPEPSPAAGTAVLRTGETMDVLRKKALFRLLARDVAERAGIRVGQDEINEELHGFLRQTGLGSLEEALSWMRHERVADEVFRRFLEDARLVGRLAEMNADRLGGETTAQVRISTARAWRGGRAHAKP</sequence>
<keyword evidence="4" id="KW-1185">Reference proteome</keyword>
<dbReference type="PANTHER" id="PTHR21240:SF28">
    <property type="entry name" value="ISO-OROTATE DECARBOXYLASE (EUROFUNG)"/>
    <property type="match status" value="1"/>
</dbReference>
<keyword evidence="1" id="KW-0456">Lyase</keyword>
<evidence type="ECO:0000313" key="3">
    <source>
        <dbReference type="EMBL" id="MFC4905714.1"/>
    </source>
</evidence>
<comment type="caution">
    <text evidence="3">The sequence shown here is derived from an EMBL/GenBank/DDBJ whole genome shotgun (WGS) entry which is preliminary data.</text>
</comment>
<dbReference type="Gene3D" id="3.20.20.140">
    <property type="entry name" value="Metal-dependent hydrolases"/>
    <property type="match status" value="1"/>
</dbReference>
<evidence type="ECO:0000259" key="2">
    <source>
        <dbReference type="Pfam" id="PF04909"/>
    </source>
</evidence>
<dbReference type="InterPro" id="IPR006680">
    <property type="entry name" value="Amidohydro-rel"/>
</dbReference>
<name>A0ABV9TQ41_9ACTN</name>
<dbReference type="Pfam" id="PF04909">
    <property type="entry name" value="Amidohydro_2"/>
    <property type="match status" value="1"/>
</dbReference>